<protein>
    <submittedName>
        <fullName evidence="1">Uncharacterized protein</fullName>
    </submittedName>
</protein>
<dbReference type="EMBL" id="BMYV01000001">
    <property type="protein sequence ID" value="GGX63356.1"/>
    <property type="molecule type" value="Genomic_DNA"/>
</dbReference>
<sequence length="99" mass="11302">MPWFRCLIHGENFSIESDGGANVKGFYTTRFVEAENYSQAEVIGLAVLRADSFFADEAMKNRSPEARIEFEEIEELKGKPPKIGIWPFRHHVAGGFVFY</sequence>
<reference evidence="1 2" key="1">
    <citation type="journal article" date="2014" name="Int. J. Syst. Evol. Microbiol.">
        <title>Complete genome sequence of Corynebacterium casei LMG S-19264T (=DSM 44701T), isolated from a smear-ripened cheese.</title>
        <authorList>
            <consortium name="US DOE Joint Genome Institute (JGI-PGF)"/>
            <person name="Walter F."/>
            <person name="Albersmeier A."/>
            <person name="Kalinowski J."/>
            <person name="Ruckert C."/>
        </authorList>
    </citation>
    <scope>NUCLEOTIDE SEQUENCE [LARGE SCALE GENOMIC DNA]</scope>
    <source>
        <strain evidence="1 2">KCTC 23968</strain>
    </source>
</reference>
<dbReference type="RefSeq" id="WP_189582620.1">
    <property type="nucleotide sequence ID" value="NZ_BMYV01000001.1"/>
</dbReference>
<keyword evidence="2" id="KW-1185">Reference proteome</keyword>
<accession>A0A918KJC0</accession>
<comment type="caution">
    <text evidence="1">The sequence shown here is derived from an EMBL/GenBank/DDBJ whole genome shotgun (WGS) entry which is preliminary data.</text>
</comment>
<dbReference type="AlphaFoldDB" id="A0A918KJC0"/>
<organism evidence="1 2">
    <name type="scientific">Litorimonas cladophorae</name>
    <dbReference type="NCBI Taxonomy" id="1220491"/>
    <lineage>
        <taxon>Bacteria</taxon>
        <taxon>Pseudomonadati</taxon>
        <taxon>Pseudomonadota</taxon>
        <taxon>Alphaproteobacteria</taxon>
        <taxon>Maricaulales</taxon>
        <taxon>Robiginitomaculaceae</taxon>
    </lineage>
</organism>
<evidence type="ECO:0000313" key="1">
    <source>
        <dbReference type="EMBL" id="GGX63356.1"/>
    </source>
</evidence>
<evidence type="ECO:0000313" key="2">
    <source>
        <dbReference type="Proteomes" id="UP000600865"/>
    </source>
</evidence>
<dbReference type="Proteomes" id="UP000600865">
    <property type="component" value="Unassembled WGS sequence"/>
</dbReference>
<name>A0A918KJC0_9PROT</name>
<gene>
    <name evidence="1" type="ORF">GCM10011309_11670</name>
</gene>
<proteinExistence type="predicted"/>